<feature type="signal peptide" evidence="1">
    <location>
        <begin position="1"/>
        <end position="24"/>
    </location>
</feature>
<feature type="chain" id="PRO_5043618819" evidence="1">
    <location>
        <begin position="25"/>
        <end position="53"/>
    </location>
</feature>
<evidence type="ECO:0000313" key="3">
    <source>
        <dbReference type="Proteomes" id="UP001054252"/>
    </source>
</evidence>
<organism evidence="2 3">
    <name type="scientific">Rubroshorea leprosula</name>
    <dbReference type="NCBI Taxonomy" id="152421"/>
    <lineage>
        <taxon>Eukaryota</taxon>
        <taxon>Viridiplantae</taxon>
        <taxon>Streptophyta</taxon>
        <taxon>Embryophyta</taxon>
        <taxon>Tracheophyta</taxon>
        <taxon>Spermatophyta</taxon>
        <taxon>Magnoliopsida</taxon>
        <taxon>eudicotyledons</taxon>
        <taxon>Gunneridae</taxon>
        <taxon>Pentapetalae</taxon>
        <taxon>rosids</taxon>
        <taxon>malvids</taxon>
        <taxon>Malvales</taxon>
        <taxon>Dipterocarpaceae</taxon>
        <taxon>Rubroshorea</taxon>
    </lineage>
</organism>
<dbReference type="Proteomes" id="UP001054252">
    <property type="component" value="Unassembled WGS sequence"/>
</dbReference>
<accession>A0AAV5JC55</accession>
<comment type="caution">
    <text evidence="2">The sequence shown here is derived from an EMBL/GenBank/DDBJ whole genome shotgun (WGS) entry which is preliminary data.</text>
</comment>
<keyword evidence="3" id="KW-1185">Reference proteome</keyword>
<protein>
    <submittedName>
        <fullName evidence="2">Uncharacterized protein</fullName>
    </submittedName>
</protein>
<sequence length="53" mass="5908">MNFGSIKLCFKLGLASVLANFGSAVIVHDTVHGTVHRSLFTHRWPTINRDLND</sequence>
<evidence type="ECO:0000313" key="2">
    <source>
        <dbReference type="EMBL" id="GKV09014.1"/>
    </source>
</evidence>
<reference evidence="2 3" key="1">
    <citation type="journal article" date="2021" name="Commun. Biol.">
        <title>The genome of Shorea leprosula (Dipterocarpaceae) highlights the ecological relevance of drought in aseasonal tropical rainforests.</title>
        <authorList>
            <person name="Ng K.K.S."/>
            <person name="Kobayashi M.J."/>
            <person name="Fawcett J.A."/>
            <person name="Hatakeyama M."/>
            <person name="Paape T."/>
            <person name="Ng C.H."/>
            <person name="Ang C.C."/>
            <person name="Tnah L.H."/>
            <person name="Lee C.T."/>
            <person name="Nishiyama T."/>
            <person name="Sese J."/>
            <person name="O'Brien M.J."/>
            <person name="Copetti D."/>
            <person name="Mohd Noor M.I."/>
            <person name="Ong R.C."/>
            <person name="Putra M."/>
            <person name="Sireger I.Z."/>
            <person name="Indrioko S."/>
            <person name="Kosugi Y."/>
            <person name="Izuno A."/>
            <person name="Isagi Y."/>
            <person name="Lee S.L."/>
            <person name="Shimizu K.K."/>
        </authorList>
    </citation>
    <scope>NUCLEOTIDE SEQUENCE [LARGE SCALE GENOMIC DNA]</scope>
    <source>
        <strain evidence="2">214</strain>
    </source>
</reference>
<dbReference type="EMBL" id="BPVZ01000030">
    <property type="protein sequence ID" value="GKV09014.1"/>
    <property type="molecule type" value="Genomic_DNA"/>
</dbReference>
<dbReference type="AlphaFoldDB" id="A0AAV5JC55"/>
<evidence type="ECO:0000256" key="1">
    <source>
        <dbReference type="SAM" id="SignalP"/>
    </source>
</evidence>
<name>A0AAV5JC55_9ROSI</name>
<proteinExistence type="predicted"/>
<keyword evidence="1" id="KW-0732">Signal</keyword>
<gene>
    <name evidence="2" type="ORF">SLEP1_g20579</name>
</gene>